<keyword evidence="2" id="KW-1185">Reference proteome</keyword>
<dbReference type="EMBL" id="VYZN01000002">
    <property type="protein sequence ID" value="KAE9544387.1"/>
    <property type="molecule type" value="Genomic_DNA"/>
</dbReference>
<reference evidence="1 2" key="1">
    <citation type="submission" date="2019-08" db="EMBL/GenBank/DDBJ databases">
        <title>The genome of the soybean aphid Biotype 1, its phylome, world population structure and adaptation to the North American continent.</title>
        <authorList>
            <person name="Giordano R."/>
            <person name="Donthu R.K."/>
            <person name="Hernandez A.G."/>
            <person name="Wright C.L."/>
            <person name="Zimin A.V."/>
        </authorList>
    </citation>
    <scope>NUCLEOTIDE SEQUENCE [LARGE SCALE GENOMIC DNA]</scope>
    <source>
        <tissue evidence="1">Whole aphids</tissue>
    </source>
</reference>
<gene>
    <name evidence="1" type="ORF">AGLY_001566</name>
</gene>
<sequence>MCINCWCIFDLLKSLVHHEIFIRNIITPTPVPIVITLSWKLKDLIPQGFFLWYVEFLNQVIVYMNDIQQHINYYHFSLPCKHCPDKMIIFLKTSSYMLLWPIMFWRGMLTLLHFVPKTICLLLSHCEQKTLFIVFNGIDCSLNKSCQTKSSGLSDFLFRSILVIRICKLRSSSRDWYAQGGREPKTGTRLLRLKILIRPKSFKTENVKYNMRNYIYINKISYFKRIKLRIIK</sequence>
<organism evidence="1 2">
    <name type="scientific">Aphis glycines</name>
    <name type="common">Soybean aphid</name>
    <dbReference type="NCBI Taxonomy" id="307491"/>
    <lineage>
        <taxon>Eukaryota</taxon>
        <taxon>Metazoa</taxon>
        <taxon>Ecdysozoa</taxon>
        <taxon>Arthropoda</taxon>
        <taxon>Hexapoda</taxon>
        <taxon>Insecta</taxon>
        <taxon>Pterygota</taxon>
        <taxon>Neoptera</taxon>
        <taxon>Paraneoptera</taxon>
        <taxon>Hemiptera</taxon>
        <taxon>Sternorrhyncha</taxon>
        <taxon>Aphidomorpha</taxon>
        <taxon>Aphidoidea</taxon>
        <taxon>Aphididae</taxon>
        <taxon>Aphidini</taxon>
        <taxon>Aphis</taxon>
        <taxon>Aphis</taxon>
    </lineage>
</organism>
<accession>A0A6G0U609</accession>
<name>A0A6G0U609_APHGL</name>
<proteinExistence type="predicted"/>
<evidence type="ECO:0000313" key="1">
    <source>
        <dbReference type="EMBL" id="KAE9544387.1"/>
    </source>
</evidence>
<evidence type="ECO:0000313" key="2">
    <source>
        <dbReference type="Proteomes" id="UP000475862"/>
    </source>
</evidence>
<dbReference type="OrthoDB" id="9610195at2759"/>
<comment type="caution">
    <text evidence="1">The sequence shown here is derived from an EMBL/GenBank/DDBJ whole genome shotgun (WGS) entry which is preliminary data.</text>
</comment>
<dbReference type="AlphaFoldDB" id="A0A6G0U609"/>
<dbReference type="Proteomes" id="UP000475862">
    <property type="component" value="Unassembled WGS sequence"/>
</dbReference>
<protein>
    <submittedName>
        <fullName evidence="1">Uncharacterized protein</fullName>
    </submittedName>
</protein>